<name>A0ACB8CKG4_DERSI</name>
<accession>A0ACB8CKG4</accession>
<gene>
    <name evidence="1" type="ORF">HPB49_010982</name>
</gene>
<evidence type="ECO:0000313" key="1">
    <source>
        <dbReference type="EMBL" id="KAH7945451.1"/>
    </source>
</evidence>
<dbReference type="Proteomes" id="UP000821865">
    <property type="component" value="Chromosome 6"/>
</dbReference>
<reference evidence="1" key="1">
    <citation type="submission" date="2020-05" db="EMBL/GenBank/DDBJ databases">
        <title>Large-scale comparative analyses of tick genomes elucidate their genetic diversity and vector capacities.</title>
        <authorList>
            <person name="Jia N."/>
            <person name="Wang J."/>
            <person name="Shi W."/>
            <person name="Du L."/>
            <person name="Sun Y."/>
            <person name="Zhan W."/>
            <person name="Jiang J."/>
            <person name="Wang Q."/>
            <person name="Zhang B."/>
            <person name="Ji P."/>
            <person name="Sakyi L.B."/>
            <person name="Cui X."/>
            <person name="Yuan T."/>
            <person name="Jiang B."/>
            <person name="Yang W."/>
            <person name="Lam T.T.-Y."/>
            <person name="Chang Q."/>
            <person name="Ding S."/>
            <person name="Wang X."/>
            <person name="Zhu J."/>
            <person name="Ruan X."/>
            <person name="Zhao L."/>
            <person name="Wei J."/>
            <person name="Que T."/>
            <person name="Du C."/>
            <person name="Cheng J."/>
            <person name="Dai P."/>
            <person name="Han X."/>
            <person name="Huang E."/>
            <person name="Gao Y."/>
            <person name="Liu J."/>
            <person name="Shao H."/>
            <person name="Ye R."/>
            <person name="Li L."/>
            <person name="Wei W."/>
            <person name="Wang X."/>
            <person name="Wang C."/>
            <person name="Yang T."/>
            <person name="Huo Q."/>
            <person name="Li W."/>
            <person name="Guo W."/>
            <person name="Chen H."/>
            <person name="Zhou L."/>
            <person name="Ni X."/>
            <person name="Tian J."/>
            <person name="Zhou Y."/>
            <person name="Sheng Y."/>
            <person name="Liu T."/>
            <person name="Pan Y."/>
            <person name="Xia L."/>
            <person name="Li J."/>
            <person name="Zhao F."/>
            <person name="Cao W."/>
        </authorList>
    </citation>
    <scope>NUCLEOTIDE SEQUENCE</scope>
    <source>
        <strain evidence="1">Dsil-2018</strain>
    </source>
</reference>
<proteinExistence type="predicted"/>
<organism evidence="1 2">
    <name type="scientific">Dermacentor silvarum</name>
    <name type="common">Tick</name>
    <dbReference type="NCBI Taxonomy" id="543639"/>
    <lineage>
        <taxon>Eukaryota</taxon>
        <taxon>Metazoa</taxon>
        <taxon>Ecdysozoa</taxon>
        <taxon>Arthropoda</taxon>
        <taxon>Chelicerata</taxon>
        <taxon>Arachnida</taxon>
        <taxon>Acari</taxon>
        <taxon>Parasitiformes</taxon>
        <taxon>Ixodida</taxon>
        <taxon>Ixodoidea</taxon>
        <taxon>Ixodidae</taxon>
        <taxon>Rhipicephalinae</taxon>
        <taxon>Dermacentor</taxon>
    </lineage>
</organism>
<comment type="caution">
    <text evidence="1">The sequence shown here is derived from an EMBL/GenBank/DDBJ whole genome shotgun (WGS) entry which is preliminary data.</text>
</comment>
<sequence length="308" mass="34594">MAAGLLLNSHGRRSPLHSPHRVSHCSICRVPKVFRPSHHRGHVHCSLSDPTVGNMPRCPVLQSLSTVEAATFHVCWLRPPLLSEALPHHTSTITSRHIWRILKTSSTTSWTTRDSSSPYAEGRANNVGRAVRAAIIIMVNELTYAEAVTILEEFYAPRPNKISASFNFFTRIQREEESSQQFIMELRRLTDKCNFGKMFNRLLRDRIVSEFAQVTRRRHCFPTRNWPCRSAENTCLQQRAAGQVLGSAYEADGTEGRAELHRLAVIDASDSGKTCSQARDPLKAVAVCGIREHGEATCAFKHAKMLQL</sequence>
<keyword evidence="2" id="KW-1185">Reference proteome</keyword>
<evidence type="ECO:0000313" key="2">
    <source>
        <dbReference type="Proteomes" id="UP000821865"/>
    </source>
</evidence>
<protein>
    <submittedName>
        <fullName evidence="1">Uncharacterized protein</fullName>
    </submittedName>
</protein>
<dbReference type="EMBL" id="CM023475">
    <property type="protein sequence ID" value="KAH7945451.1"/>
    <property type="molecule type" value="Genomic_DNA"/>
</dbReference>